<evidence type="ECO:0000256" key="3">
    <source>
        <dbReference type="ARBA" id="ARBA00023295"/>
    </source>
</evidence>
<evidence type="ECO:0000256" key="1">
    <source>
        <dbReference type="ARBA" id="ARBA00005615"/>
    </source>
</evidence>
<dbReference type="EMBL" id="JAAAJB010000044">
    <property type="protein sequence ID" value="KAG0268685.1"/>
    <property type="molecule type" value="Genomic_DNA"/>
</dbReference>
<proteinExistence type="inferred from homology"/>
<keyword evidence="8" id="KW-1185">Reference proteome</keyword>
<keyword evidence="6" id="KW-0732">Signal</keyword>
<dbReference type="Proteomes" id="UP000807716">
    <property type="component" value="Unassembled WGS sequence"/>
</dbReference>
<dbReference type="PROSITE" id="PS00927">
    <property type="entry name" value="TREHALASE_1"/>
    <property type="match status" value="1"/>
</dbReference>
<dbReference type="GO" id="GO:0005993">
    <property type="term" value="P:trehalose catabolic process"/>
    <property type="evidence" value="ECO:0007669"/>
    <property type="project" value="TreeGrafter"/>
</dbReference>
<dbReference type="PANTHER" id="PTHR23403:SF1">
    <property type="entry name" value="TREHALASE"/>
    <property type="match status" value="1"/>
</dbReference>
<feature type="region of interest" description="Disordered" evidence="5">
    <location>
        <begin position="511"/>
        <end position="598"/>
    </location>
</feature>
<organism evidence="7 8">
    <name type="scientific">Actinomortierella ambigua</name>
    <dbReference type="NCBI Taxonomy" id="1343610"/>
    <lineage>
        <taxon>Eukaryota</taxon>
        <taxon>Fungi</taxon>
        <taxon>Fungi incertae sedis</taxon>
        <taxon>Mucoromycota</taxon>
        <taxon>Mortierellomycotina</taxon>
        <taxon>Mortierellomycetes</taxon>
        <taxon>Mortierellales</taxon>
        <taxon>Mortierellaceae</taxon>
        <taxon>Actinomortierella</taxon>
    </lineage>
</organism>
<dbReference type="PRINTS" id="PR00744">
    <property type="entry name" value="GLHYDRLASE37"/>
</dbReference>
<dbReference type="AlphaFoldDB" id="A0A9P6QKZ1"/>
<dbReference type="InterPro" id="IPR001661">
    <property type="entry name" value="Glyco_hydro_37"/>
</dbReference>
<feature type="chain" id="PRO_5040377970" description="Trehalase" evidence="6">
    <location>
        <begin position="18"/>
        <end position="717"/>
    </location>
</feature>
<dbReference type="OrthoDB" id="3542292at2759"/>
<feature type="signal peptide" evidence="6">
    <location>
        <begin position="1"/>
        <end position="17"/>
    </location>
</feature>
<protein>
    <recommendedName>
        <fullName evidence="4">Trehalase</fullName>
        <ecNumber evidence="4">3.2.1.28</ecNumber>
    </recommendedName>
    <alternativeName>
        <fullName evidence="4">Alpha-trehalose glucohydrolase</fullName>
    </alternativeName>
</protein>
<dbReference type="EC" id="3.2.1.28" evidence="4"/>
<sequence length="717" mass="81756">MRLSLLSLALLATGALAKDDPSTLPKVWPRCDSPIYCYGDLLKAVQLSEIFPDSKTFVDMPTKVPRDKVLEAWSKLQAAHPGGDAISKADLKTFVNDHFHPAGTEVVPGELPDFVQEPTFLNDIKDPIMRGFAQHLNAFWPNLTKRVDLSTICSDCETTLIVPKHDFIVPGGRFREFYYWDTYFTFQGMLLSGLYNTSRNMLEDFFEQVRTLGFIPNGARVYYKNRSQPPFLVQMVKSYIEFTKDESILKDGLALMDREWNFFHANTTIKVKDPKSSKTYIVNRYDVINDQPRPEGYYPDYHTVEPSGLSPKGKAQLYAELASGAESGLDYTARWLNQRDHLNKSDPASILRSLAVESYIPVDLNALLYMNERQLAEWHSASGNHDMAEHYDRAADARHEAILALLWNADLAEFRDFNLTSRAHSEVWCVTNYWPFWARIYPEQVLDKPKEWIPRLFKPIRHLLDRYPGAIPTTELDTSLQWDFPNAWPPLTHALAQAVLTVYDDFVLSKKKPGKEHHQDSREKRSDEDISHSERIQRRRNDRRHLQSIRHSRIYRRDTSDQDHDPSTEEEDAVPEAAAVASHSSAIGITRPTNIRSPKVSNDPYGLYTMTRDIASHYMASAACGWYTTGGSVNGLLSRLPNVTDTGHMFEKFDATVLGAGGHGGEYEVQAGFGWTNGVAMWLLFQFGDELAWPENCPQVAASGGQHQQEKRRLFWR</sequence>
<dbReference type="InterPro" id="IPR018232">
    <property type="entry name" value="Glyco_hydro_37_CS"/>
</dbReference>
<gene>
    <name evidence="7" type="ORF">DFQ27_006053</name>
</gene>
<dbReference type="GO" id="GO:0004555">
    <property type="term" value="F:alpha,alpha-trehalase activity"/>
    <property type="evidence" value="ECO:0007669"/>
    <property type="project" value="UniProtKB-EC"/>
</dbReference>
<feature type="compositionally biased region" description="Basic and acidic residues" evidence="5">
    <location>
        <begin position="516"/>
        <end position="536"/>
    </location>
</feature>
<dbReference type="InterPro" id="IPR012341">
    <property type="entry name" value="6hp_glycosidase-like_sf"/>
</dbReference>
<dbReference type="PROSITE" id="PS00928">
    <property type="entry name" value="TREHALASE_2"/>
    <property type="match status" value="1"/>
</dbReference>
<feature type="compositionally biased region" description="Low complexity" evidence="5">
    <location>
        <begin position="575"/>
        <end position="586"/>
    </location>
</feature>
<evidence type="ECO:0000313" key="7">
    <source>
        <dbReference type="EMBL" id="KAG0268685.1"/>
    </source>
</evidence>
<accession>A0A9P6QKZ1</accession>
<evidence type="ECO:0000256" key="6">
    <source>
        <dbReference type="SAM" id="SignalP"/>
    </source>
</evidence>
<feature type="compositionally biased region" description="Basic residues" evidence="5">
    <location>
        <begin position="537"/>
        <end position="554"/>
    </location>
</feature>
<keyword evidence="2 4" id="KW-0378">Hydrolase</keyword>
<reference evidence="7" key="1">
    <citation type="journal article" date="2020" name="Fungal Divers.">
        <title>Resolving the Mortierellaceae phylogeny through synthesis of multi-gene phylogenetics and phylogenomics.</title>
        <authorList>
            <person name="Vandepol N."/>
            <person name="Liber J."/>
            <person name="Desiro A."/>
            <person name="Na H."/>
            <person name="Kennedy M."/>
            <person name="Barry K."/>
            <person name="Grigoriev I.V."/>
            <person name="Miller A.N."/>
            <person name="O'Donnell K."/>
            <person name="Stajich J.E."/>
            <person name="Bonito G."/>
        </authorList>
    </citation>
    <scope>NUCLEOTIDE SEQUENCE</scope>
    <source>
        <strain evidence="7">BC1065</strain>
    </source>
</reference>
<feature type="compositionally biased region" description="Basic and acidic residues" evidence="5">
    <location>
        <begin position="555"/>
        <end position="567"/>
    </location>
</feature>
<name>A0A9P6QKZ1_9FUNG</name>
<comment type="catalytic activity">
    <reaction evidence="4">
        <text>alpha,alpha-trehalose + H2O = alpha-D-glucose + beta-D-glucose</text>
        <dbReference type="Rhea" id="RHEA:32675"/>
        <dbReference type="ChEBI" id="CHEBI:15377"/>
        <dbReference type="ChEBI" id="CHEBI:15903"/>
        <dbReference type="ChEBI" id="CHEBI:16551"/>
        <dbReference type="ChEBI" id="CHEBI:17925"/>
        <dbReference type="EC" id="3.2.1.28"/>
    </reaction>
</comment>
<dbReference type="InterPro" id="IPR008928">
    <property type="entry name" value="6-hairpin_glycosidase_sf"/>
</dbReference>
<evidence type="ECO:0000256" key="2">
    <source>
        <dbReference type="ARBA" id="ARBA00022801"/>
    </source>
</evidence>
<comment type="caution">
    <text evidence="7">The sequence shown here is derived from an EMBL/GenBank/DDBJ whole genome shotgun (WGS) entry which is preliminary data.</text>
</comment>
<dbReference type="SUPFAM" id="SSF48208">
    <property type="entry name" value="Six-hairpin glycosidases"/>
    <property type="match status" value="2"/>
</dbReference>
<evidence type="ECO:0000256" key="4">
    <source>
        <dbReference type="RuleBase" id="RU361180"/>
    </source>
</evidence>
<comment type="similarity">
    <text evidence="1 4">Belongs to the glycosyl hydrolase 37 family.</text>
</comment>
<dbReference type="PANTHER" id="PTHR23403">
    <property type="entry name" value="TREHALASE"/>
    <property type="match status" value="1"/>
</dbReference>
<dbReference type="Gene3D" id="1.50.10.10">
    <property type="match status" value="2"/>
</dbReference>
<dbReference type="Pfam" id="PF01204">
    <property type="entry name" value="Trehalase"/>
    <property type="match status" value="2"/>
</dbReference>
<evidence type="ECO:0000313" key="8">
    <source>
        <dbReference type="Proteomes" id="UP000807716"/>
    </source>
</evidence>
<evidence type="ECO:0000256" key="5">
    <source>
        <dbReference type="SAM" id="MobiDB-lite"/>
    </source>
</evidence>
<keyword evidence="3 4" id="KW-0326">Glycosidase</keyword>